<keyword evidence="2" id="KW-0418">Kinase</keyword>
<dbReference type="PROSITE" id="PS50042">
    <property type="entry name" value="CNMP_BINDING_3"/>
    <property type="match status" value="1"/>
</dbReference>
<dbReference type="STRING" id="1465490.SAMN05444277_10583"/>
<dbReference type="SMART" id="SM00100">
    <property type="entry name" value="cNMP"/>
    <property type="match status" value="1"/>
</dbReference>
<dbReference type="Proteomes" id="UP000199031">
    <property type="component" value="Unassembled WGS sequence"/>
</dbReference>
<dbReference type="GO" id="GO:0016301">
    <property type="term" value="F:kinase activity"/>
    <property type="evidence" value="ECO:0007669"/>
    <property type="project" value="UniProtKB-KW"/>
</dbReference>
<gene>
    <name evidence="2" type="ORF">SAMN05444277_10583</name>
</gene>
<dbReference type="SUPFAM" id="SSF51206">
    <property type="entry name" value="cAMP-binding domain-like"/>
    <property type="match status" value="1"/>
</dbReference>
<dbReference type="AlphaFoldDB" id="A0A1I5VNY8"/>
<dbReference type="OrthoDB" id="948610at2"/>
<feature type="domain" description="Cyclic nucleotide-binding" evidence="1">
    <location>
        <begin position="19"/>
        <end position="108"/>
    </location>
</feature>
<protein>
    <submittedName>
        <fullName evidence="2">cAMP-binding domain of CRP or a regulatory subunit of cAMP-dependent protein kinases</fullName>
    </submittedName>
</protein>
<dbReference type="PANTHER" id="PTHR23011">
    <property type="entry name" value="CYCLIC NUCLEOTIDE-BINDING DOMAIN CONTAINING PROTEIN"/>
    <property type="match status" value="1"/>
</dbReference>
<dbReference type="EMBL" id="FOXQ01000005">
    <property type="protein sequence ID" value="SFQ08706.1"/>
    <property type="molecule type" value="Genomic_DNA"/>
</dbReference>
<dbReference type="InterPro" id="IPR018490">
    <property type="entry name" value="cNMP-bd_dom_sf"/>
</dbReference>
<dbReference type="PANTHER" id="PTHR23011:SF28">
    <property type="entry name" value="CYCLIC NUCLEOTIDE-BINDING DOMAIN CONTAINING PROTEIN"/>
    <property type="match status" value="1"/>
</dbReference>
<keyword evidence="2" id="KW-0808">Transferase</keyword>
<accession>A0A1I5VNY8</accession>
<dbReference type="Pfam" id="PF00027">
    <property type="entry name" value="cNMP_binding"/>
    <property type="match status" value="1"/>
</dbReference>
<organism evidence="2 3">
    <name type="scientific">Parafilimonas terrae</name>
    <dbReference type="NCBI Taxonomy" id="1465490"/>
    <lineage>
        <taxon>Bacteria</taxon>
        <taxon>Pseudomonadati</taxon>
        <taxon>Bacteroidota</taxon>
        <taxon>Chitinophagia</taxon>
        <taxon>Chitinophagales</taxon>
        <taxon>Chitinophagaceae</taxon>
        <taxon>Parafilimonas</taxon>
    </lineage>
</organism>
<keyword evidence="3" id="KW-1185">Reference proteome</keyword>
<dbReference type="InterPro" id="IPR014710">
    <property type="entry name" value="RmlC-like_jellyroll"/>
</dbReference>
<dbReference type="InterPro" id="IPR000595">
    <property type="entry name" value="cNMP-bd_dom"/>
</dbReference>
<evidence type="ECO:0000313" key="3">
    <source>
        <dbReference type="Proteomes" id="UP000199031"/>
    </source>
</evidence>
<evidence type="ECO:0000313" key="2">
    <source>
        <dbReference type="EMBL" id="SFQ08706.1"/>
    </source>
</evidence>
<name>A0A1I5VNY8_9BACT</name>
<evidence type="ECO:0000259" key="1">
    <source>
        <dbReference type="PROSITE" id="PS50042"/>
    </source>
</evidence>
<dbReference type="Gene3D" id="2.60.120.10">
    <property type="entry name" value="Jelly Rolls"/>
    <property type="match status" value="1"/>
</dbReference>
<dbReference type="CDD" id="cd00038">
    <property type="entry name" value="CAP_ED"/>
    <property type="match status" value="1"/>
</dbReference>
<reference evidence="2 3" key="1">
    <citation type="submission" date="2016-10" db="EMBL/GenBank/DDBJ databases">
        <authorList>
            <person name="de Groot N.N."/>
        </authorList>
    </citation>
    <scope>NUCLEOTIDE SEQUENCE [LARGE SCALE GENOMIC DNA]</scope>
    <source>
        <strain evidence="2 3">DSM 28286</strain>
    </source>
</reference>
<sequence length="197" mass="23526">MEKFSKERALQLFKQKLRTFANAPDEDLNQFANVMQIKHFNKGEVILKEGQVCRHFYFILQGCIRGFRMKDGREVNTNFYFEEDIASDFISFRDETPSKFYLVALEECIVYCGSKKEASPVFLNEPSLHAILFRFFQALYFKQMEHSNGFRLLDPEERYKYMLERNPQYLQRIPLSYLASYLGMSRETLSRIRKKRS</sequence>
<proteinExistence type="predicted"/>